<dbReference type="Pfam" id="PF02706">
    <property type="entry name" value="Wzz"/>
    <property type="match status" value="1"/>
</dbReference>
<evidence type="ECO:0000313" key="8">
    <source>
        <dbReference type="EMBL" id="RQP24120.1"/>
    </source>
</evidence>
<gene>
    <name evidence="8" type="ORF">DZC73_12380</name>
</gene>
<keyword evidence="5 6" id="KW-0472">Membrane</keyword>
<feature type="domain" description="Polysaccharide chain length determinant N-terminal" evidence="7">
    <location>
        <begin position="22"/>
        <end position="89"/>
    </location>
</feature>
<name>A0A3N7HPM6_9BURK</name>
<comment type="subcellular location">
    <subcellularLocation>
        <location evidence="1">Cell membrane</location>
        <topology evidence="1">Multi-pass membrane protein</topology>
    </subcellularLocation>
</comment>
<evidence type="ECO:0000259" key="7">
    <source>
        <dbReference type="Pfam" id="PF02706"/>
    </source>
</evidence>
<keyword evidence="3 6" id="KW-0812">Transmembrane</keyword>
<keyword evidence="4 6" id="KW-1133">Transmembrane helix</keyword>
<dbReference type="GO" id="GO:0004713">
    <property type="term" value="F:protein tyrosine kinase activity"/>
    <property type="evidence" value="ECO:0007669"/>
    <property type="project" value="TreeGrafter"/>
</dbReference>
<evidence type="ECO:0000256" key="2">
    <source>
        <dbReference type="ARBA" id="ARBA00022475"/>
    </source>
</evidence>
<evidence type="ECO:0000256" key="4">
    <source>
        <dbReference type="ARBA" id="ARBA00022989"/>
    </source>
</evidence>
<keyword evidence="9" id="KW-1185">Reference proteome</keyword>
<reference evidence="8 9" key="1">
    <citation type="submission" date="2018-08" db="EMBL/GenBank/DDBJ databases">
        <authorList>
            <person name="Khan S.A."/>
            <person name="Jeon C.O."/>
            <person name="Chun B.H."/>
            <person name="Jeong S.E."/>
        </authorList>
    </citation>
    <scope>NUCLEOTIDE SEQUENCE [LARGE SCALE GENOMIC DNA]</scope>
    <source>
        <strain evidence="8 9">S-16</strain>
    </source>
</reference>
<proteinExistence type="predicted"/>
<dbReference type="EMBL" id="QUSW01000003">
    <property type="protein sequence ID" value="RQP24120.1"/>
    <property type="molecule type" value="Genomic_DNA"/>
</dbReference>
<evidence type="ECO:0000256" key="3">
    <source>
        <dbReference type="ARBA" id="ARBA00022692"/>
    </source>
</evidence>
<accession>A0A3N7HPM6</accession>
<dbReference type="PANTHER" id="PTHR32309:SF13">
    <property type="entry name" value="FERRIC ENTEROBACTIN TRANSPORT PROTEIN FEPE"/>
    <property type="match status" value="1"/>
</dbReference>
<dbReference type="GO" id="GO:0005886">
    <property type="term" value="C:plasma membrane"/>
    <property type="evidence" value="ECO:0007669"/>
    <property type="project" value="UniProtKB-SubCell"/>
</dbReference>
<evidence type="ECO:0000256" key="1">
    <source>
        <dbReference type="ARBA" id="ARBA00004651"/>
    </source>
</evidence>
<dbReference type="AlphaFoldDB" id="A0A3N7HPM6"/>
<dbReference type="InterPro" id="IPR050445">
    <property type="entry name" value="Bact_polysacc_biosynth/exp"/>
</dbReference>
<organism evidence="8 9">
    <name type="scientific">Piscinibacter terrae</name>
    <dbReference type="NCBI Taxonomy" id="2496871"/>
    <lineage>
        <taxon>Bacteria</taxon>
        <taxon>Pseudomonadati</taxon>
        <taxon>Pseudomonadota</taxon>
        <taxon>Betaproteobacteria</taxon>
        <taxon>Burkholderiales</taxon>
        <taxon>Sphaerotilaceae</taxon>
        <taxon>Piscinibacter</taxon>
    </lineage>
</organism>
<dbReference type="Proteomes" id="UP000267464">
    <property type="component" value="Unassembled WGS sequence"/>
</dbReference>
<protein>
    <submittedName>
        <fullName evidence="8">Chain length determinant family protein</fullName>
    </submittedName>
</protein>
<keyword evidence="2" id="KW-1003">Cell membrane</keyword>
<dbReference type="InterPro" id="IPR003856">
    <property type="entry name" value="LPS_length_determ_N"/>
</dbReference>
<reference evidence="8 9" key="2">
    <citation type="submission" date="2018-12" db="EMBL/GenBank/DDBJ databases">
        <title>Rhizobacter gummiphilus sp. nov., a rubber-degrading bacterium isolated from the soil of a botanical garden in Japan.</title>
        <authorList>
            <person name="Shunsuke S.S."/>
        </authorList>
    </citation>
    <scope>NUCLEOTIDE SEQUENCE [LARGE SCALE GENOMIC DNA]</scope>
    <source>
        <strain evidence="8 9">S-16</strain>
    </source>
</reference>
<comment type="caution">
    <text evidence="8">The sequence shown here is derived from an EMBL/GenBank/DDBJ whole genome shotgun (WGS) entry which is preliminary data.</text>
</comment>
<feature type="transmembrane region" description="Helical" evidence="6">
    <location>
        <begin position="363"/>
        <end position="382"/>
    </location>
</feature>
<dbReference type="RefSeq" id="WP_124540568.1">
    <property type="nucleotide sequence ID" value="NZ_QUSW01000003.1"/>
</dbReference>
<feature type="transmembrane region" description="Helical" evidence="6">
    <location>
        <begin position="38"/>
        <end position="56"/>
    </location>
</feature>
<evidence type="ECO:0000256" key="6">
    <source>
        <dbReference type="SAM" id="Phobius"/>
    </source>
</evidence>
<evidence type="ECO:0000256" key="5">
    <source>
        <dbReference type="ARBA" id="ARBA00023136"/>
    </source>
</evidence>
<dbReference type="OrthoDB" id="8884120at2"/>
<evidence type="ECO:0000313" key="9">
    <source>
        <dbReference type="Proteomes" id="UP000267464"/>
    </source>
</evidence>
<dbReference type="PANTHER" id="PTHR32309">
    <property type="entry name" value="TYROSINE-PROTEIN KINASE"/>
    <property type="match status" value="1"/>
</dbReference>
<sequence>MNTKTPAVPGHSPSHDTQAKGITLAHVLAWLGEGKKTIAISSLIFLVIGVLIAFLTPPTYTARLSLLPPGSQQSGASSAALAALGSLGGLAGGLAPKTTDDLFVALIKSDSVIRGLDHRFELKKRYKADTNEALRKSFAVHVRVMSDKKTGVIEVEVDDVDPAFSADLANEIPLELTKLLSRLAVTEAQQRRMFYEQQLKDGKEHLVKAEQDLRVVQEKSGVIVLDKQAEALIGGAAQLRAVIAEREVQLKVLRTSATEQNPDVQRLQSELTALRSELTRMESNRAPDKDKFSPVDLPVGKIPEAAIDYVRARRELKLQETLLEGIVRQYELAKLDEAKEGSGPQPVDKAIAPDHKSKPARGVIILTSGLLGWFVSGLLVVWRRCLAYDRERYPERAQAWQWVRQAWSLQPLKARLE</sequence>